<dbReference type="SMART" id="SM00271">
    <property type="entry name" value="DnaJ"/>
    <property type="match status" value="1"/>
</dbReference>
<evidence type="ECO:0000256" key="6">
    <source>
        <dbReference type="SAM" id="MobiDB-lite"/>
    </source>
</evidence>
<comment type="caution">
    <text evidence="8">The sequence shown here is derived from an EMBL/GenBank/DDBJ whole genome shotgun (WGS) entry which is preliminary data.</text>
</comment>
<evidence type="ECO:0000259" key="7">
    <source>
        <dbReference type="PROSITE" id="PS50076"/>
    </source>
</evidence>
<dbReference type="Proteomes" id="UP001498476">
    <property type="component" value="Unassembled WGS sequence"/>
</dbReference>
<dbReference type="PANTHER" id="PTHR44313:SF1">
    <property type="entry name" value="DNAJ HOMOLOG SUBFAMILY C MEMBER 17"/>
    <property type="match status" value="1"/>
</dbReference>
<feature type="domain" description="J" evidence="7">
    <location>
        <begin position="22"/>
        <end position="86"/>
    </location>
</feature>
<comment type="subcellular location">
    <subcellularLocation>
        <location evidence="2">Cytoplasm</location>
    </subcellularLocation>
    <subcellularLocation>
        <location evidence="1">Nucleus</location>
    </subcellularLocation>
</comment>
<keyword evidence="9" id="KW-1185">Reference proteome</keyword>
<proteinExistence type="predicted"/>
<keyword evidence="3" id="KW-0963">Cytoplasm</keyword>
<dbReference type="Gene3D" id="1.10.287.110">
    <property type="entry name" value="DnaJ domain"/>
    <property type="match status" value="1"/>
</dbReference>
<evidence type="ECO:0000256" key="1">
    <source>
        <dbReference type="ARBA" id="ARBA00004123"/>
    </source>
</evidence>
<dbReference type="PANTHER" id="PTHR44313">
    <property type="entry name" value="DNAJ HOMOLOG SUBFAMILY C MEMBER 17"/>
    <property type="match status" value="1"/>
</dbReference>
<evidence type="ECO:0000313" key="8">
    <source>
        <dbReference type="EMBL" id="KAK7422411.1"/>
    </source>
</evidence>
<dbReference type="CDD" id="cd06257">
    <property type="entry name" value="DnaJ"/>
    <property type="match status" value="1"/>
</dbReference>
<dbReference type="PRINTS" id="PR00625">
    <property type="entry name" value="JDOMAIN"/>
</dbReference>
<feature type="region of interest" description="Disordered" evidence="6">
    <location>
        <begin position="246"/>
        <end position="266"/>
    </location>
</feature>
<keyword evidence="4" id="KW-0143">Chaperone</keyword>
<evidence type="ECO:0000256" key="4">
    <source>
        <dbReference type="ARBA" id="ARBA00023186"/>
    </source>
</evidence>
<feature type="region of interest" description="Disordered" evidence="6">
    <location>
        <begin position="170"/>
        <end position="210"/>
    </location>
</feature>
<keyword evidence="5" id="KW-0539">Nucleus</keyword>
<dbReference type="InterPro" id="IPR052094">
    <property type="entry name" value="Pre-mRNA-splicing_ERAD"/>
</dbReference>
<dbReference type="PROSITE" id="PS50076">
    <property type="entry name" value="DNAJ_2"/>
    <property type="match status" value="1"/>
</dbReference>
<dbReference type="EMBL" id="JAZAVJ010000016">
    <property type="protein sequence ID" value="KAK7422411.1"/>
    <property type="molecule type" value="Genomic_DNA"/>
</dbReference>
<dbReference type="InterPro" id="IPR001623">
    <property type="entry name" value="DnaJ_domain"/>
</dbReference>
<feature type="compositionally biased region" description="Basic and acidic residues" evidence="6">
    <location>
        <begin position="177"/>
        <end position="187"/>
    </location>
</feature>
<evidence type="ECO:0000256" key="5">
    <source>
        <dbReference type="ARBA" id="ARBA00023242"/>
    </source>
</evidence>
<organism evidence="8 9">
    <name type="scientific">Neonectria punicea</name>
    <dbReference type="NCBI Taxonomy" id="979145"/>
    <lineage>
        <taxon>Eukaryota</taxon>
        <taxon>Fungi</taxon>
        <taxon>Dikarya</taxon>
        <taxon>Ascomycota</taxon>
        <taxon>Pezizomycotina</taxon>
        <taxon>Sordariomycetes</taxon>
        <taxon>Hypocreomycetidae</taxon>
        <taxon>Hypocreales</taxon>
        <taxon>Nectriaceae</taxon>
        <taxon>Neonectria</taxon>
    </lineage>
</organism>
<reference evidence="8 9" key="1">
    <citation type="journal article" date="2025" name="Microbiol. Resour. Announc.">
        <title>Draft genome sequences for Neonectria magnoliae and Neonectria punicea, canker pathogens of Liriodendron tulipifera and Acer saccharum in West Virginia.</title>
        <authorList>
            <person name="Petronek H.M."/>
            <person name="Kasson M.T."/>
            <person name="Metheny A.M."/>
            <person name="Stauder C.M."/>
            <person name="Lovett B."/>
            <person name="Lynch S.C."/>
            <person name="Garnas J.R."/>
            <person name="Kasson L.R."/>
            <person name="Stajich J.E."/>
        </authorList>
    </citation>
    <scope>NUCLEOTIDE SEQUENCE [LARGE SCALE GENOMIC DNA]</scope>
    <source>
        <strain evidence="8 9">NRRL 64653</strain>
    </source>
</reference>
<dbReference type="InterPro" id="IPR036869">
    <property type="entry name" value="J_dom_sf"/>
</dbReference>
<gene>
    <name evidence="8" type="ORF">QQX98_001690</name>
</gene>
<name>A0ABR1HMP9_9HYPO</name>
<evidence type="ECO:0000256" key="2">
    <source>
        <dbReference type="ARBA" id="ARBA00004496"/>
    </source>
</evidence>
<evidence type="ECO:0000256" key="3">
    <source>
        <dbReference type="ARBA" id="ARBA00022490"/>
    </source>
</evidence>
<dbReference type="Pfam" id="PF00226">
    <property type="entry name" value="DnaJ"/>
    <property type="match status" value="1"/>
</dbReference>
<evidence type="ECO:0000313" key="9">
    <source>
        <dbReference type="Proteomes" id="UP001498476"/>
    </source>
</evidence>
<accession>A0ABR1HMP9</accession>
<dbReference type="SUPFAM" id="SSF46565">
    <property type="entry name" value="Chaperone J-domain"/>
    <property type="match status" value="1"/>
</dbReference>
<protein>
    <recommendedName>
        <fullName evidence="7">J domain-containing protein</fullName>
    </recommendedName>
</protein>
<sequence length="283" mass="33164">MDSSKAADLLQYAQEYASKDVDIYDLLGIDALTAKDDIHRAWRKRSLMYHPDKAGDNFDAEKWQLFERARDVLSDPAARTAYDNAIKAVLLRKQEHEAMDKQRRHFVDDLEARENAYKRQKEEKEQGDKDVIERERARLQEERRMREDEEKRQVDAAQELVDLAEAKRRLKEKKEKKKQDDAREKFLRKSRKAAATGGDKSQPQEPRKSVIVVPGDYVVDLGAERRKYWELVCDKLRAVQAVRNLNKRDSTAEEQEEAQKGLQEARRRIHQAEVKFAEEKLAT</sequence>